<evidence type="ECO:0000256" key="1">
    <source>
        <dbReference type="SAM" id="Phobius"/>
    </source>
</evidence>
<dbReference type="RefSeq" id="WP_127724635.1">
    <property type="nucleotide sequence ID" value="NZ_RLIH01000008.1"/>
</dbReference>
<organism evidence="3 4">
    <name type="scientific">Anaerosphaera multitolerans</name>
    <dbReference type="NCBI Taxonomy" id="2487351"/>
    <lineage>
        <taxon>Bacteria</taxon>
        <taxon>Bacillati</taxon>
        <taxon>Bacillota</taxon>
        <taxon>Tissierellia</taxon>
        <taxon>Tissierellales</taxon>
        <taxon>Peptoniphilaceae</taxon>
        <taxon>Anaerosphaera</taxon>
    </lineage>
</organism>
<protein>
    <submittedName>
        <fullName evidence="3">DUF2207 domain-containing protein</fullName>
    </submittedName>
</protein>
<evidence type="ECO:0000313" key="4">
    <source>
        <dbReference type="Proteomes" id="UP000288812"/>
    </source>
</evidence>
<dbReference type="Proteomes" id="UP000288812">
    <property type="component" value="Unassembled WGS sequence"/>
</dbReference>
<keyword evidence="1" id="KW-0472">Membrane</keyword>
<dbReference type="AlphaFoldDB" id="A0A437S6G1"/>
<dbReference type="EMBL" id="RLIH01000008">
    <property type="protein sequence ID" value="RVU54588.1"/>
    <property type="molecule type" value="Genomic_DNA"/>
</dbReference>
<reference evidence="3 4" key="1">
    <citation type="submission" date="2018-11" db="EMBL/GenBank/DDBJ databases">
        <title>Genome sequencing and assembly of Anaerosphaera sp. nov., GS7-6-2.</title>
        <authorList>
            <person name="Rettenmaier R."/>
            <person name="Liebl W."/>
            <person name="Zverlov V."/>
        </authorList>
    </citation>
    <scope>NUCLEOTIDE SEQUENCE [LARGE SCALE GENOMIC DNA]</scope>
    <source>
        <strain evidence="3 4">GS7-6-2</strain>
    </source>
</reference>
<accession>A0A437S6G1</accession>
<evidence type="ECO:0000313" key="3">
    <source>
        <dbReference type="EMBL" id="RVU54588.1"/>
    </source>
</evidence>
<gene>
    <name evidence="3" type="ORF">EF514_06590</name>
</gene>
<dbReference type="Pfam" id="PF20990">
    <property type="entry name" value="DUF2207_C"/>
    <property type="match status" value="1"/>
</dbReference>
<sequence length="340" mass="39353">MRLFTTLFLNTLSVKENSLVSKENFILSPFQLNILVLGTFLLLLLFIYFQFKKFKSLDRLNLPVNKTALKLNPAQIGTLIKGNFQPEQFILATILDWERRGILNSTFENKLNSKGKERRNYIFKKTNPITTPMSKDEKFLYDNIFKFGDGDSFSTENLNSYRKKSPNEFNEFFNKYLNLIKSELVEKGLLFEKSSNFTYSIFSALFSIIALSISIYALISTKIALINILFSIMLFILSTVTLFKRPTLGKEQFNIYNKIYQSMLNKNLKAENFSKGEREKIIIYAVSFSINYNDIEKLGDDLNIDKKNFIPIFWSSPEEVNIVSTFNRALLGNPSGSRQK</sequence>
<keyword evidence="1" id="KW-0812">Transmembrane</keyword>
<keyword evidence="1" id="KW-1133">Transmembrane helix</keyword>
<feature type="domain" description="Predicted membrane protein YciQ-like C-terminal" evidence="2">
    <location>
        <begin position="70"/>
        <end position="242"/>
    </location>
</feature>
<comment type="caution">
    <text evidence="3">The sequence shown here is derived from an EMBL/GenBank/DDBJ whole genome shotgun (WGS) entry which is preliminary data.</text>
</comment>
<feature type="transmembrane region" description="Helical" evidence="1">
    <location>
        <begin position="225"/>
        <end position="243"/>
    </location>
</feature>
<name>A0A437S6G1_9FIRM</name>
<proteinExistence type="predicted"/>
<dbReference type="InterPro" id="IPR048389">
    <property type="entry name" value="YciQ-like_C"/>
</dbReference>
<keyword evidence="4" id="KW-1185">Reference proteome</keyword>
<feature type="transmembrane region" description="Helical" evidence="1">
    <location>
        <begin position="197"/>
        <end position="219"/>
    </location>
</feature>
<evidence type="ECO:0000259" key="2">
    <source>
        <dbReference type="Pfam" id="PF20990"/>
    </source>
</evidence>
<feature type="transmembrane region" description="Helical" evidence="1">
    <location>
        <begin position="30"/>
        <end position="49"/>
    </location>
</feature>
<dbReference type="OrthoDB" id="9830177at2"/>